<feature type="transmembrane region" description="Helical" evidence="8">
    <location>
        <begin position="1070"/>
        <end position="1091"/>
    </location>
</feature>
<dbReference type="InterPro" id="IPR003593">
    <property type="entry name" value="AAA+_ATPase"/>
</dbReference>
<dbReference type="InterPro" id="IPR017871">
    <property type="entry name" value="ABC_transporter-like_CS"/>
</dbReference>
<dbReference type="GO" id="GO:0016020">
    <property type="term" value="C:membrane"/>
    <property type="evidence" value="ECO:0007669"/>
    <property type="project" value="UniProtKB-SubCell"/>
</dbReference>
<keyword evidence="5" id="KW-0067">ATP-binding</keyword>
<feature type="transmembrane region" description="Helical" evidence="8">
    <location>
        <begin position="649"/>
        <end position="674"/>
    </location>
</feature>
<gene>
    <name evidence="10" type="ORF">K452DRAFT_240168</name>
</gene>
<dbReference type="PANTHER" id="PTHR48041">
    <property type="entry name" value="ABC TRANSPORTER G FAMILY MEMBER 28"/>
    <property type="match status" value="1"/>
</dbReference>
<dbReference type="GO" id="GO:0016887">
    <property type="term" value="F:ATP hydrolysis activity"/>
    <property type="evidence" value="ECO:0007669"/>
    <property type="project" value="InterPro"/>
</dbReference>
<dbReference type="SMART" id="SM00382">
    <property type="entry name" value="AAA"/>
    <property type="match status" value="2"/>
</dbReference>
<dbReference type="SUPFAM" id="SSF52540">
    <property type="entry name" value="P-loop containing nucleoside triphosphate hydrolases"/>
    <property type="match status" value="2"/>
</dbReference>
<dbReference type="PANTHER" id="PTHR48041:SF119">
    <property type="entry name" value="ROA1P"/>
    <property type="match status" value="1"/>
</dbReference>
<accession>A0A6A6BUM0</accession>
<dbReference type="Proteomes" id="UP000799438">
    <property type="component" value="Unassembled WGS sequence"/>
</dbReference>
<feature type="domain" description="ABC transporter" evidence="9">
    <location>
        <begin position="56"/>
        <end position="322"/>
    </location>
</feature>
<protein>
    <recommendedName>
        <fullName evidence="9">ABC transporter domain-containing protein</fullName>
    </recommendedName>
</protein>
<evidence type="ECO:0000259" key="9">
    <source>
        <dbReference type="PROSITE" id="PS50893"/>
    </source>
</evidence>
<keyword evidence="4" id="KW-0547">Nucleotide-binding</keyword>
<dbReference type="Pfam" id="PF01061">
    <property type="entry name" value="ABC2_membrane"/>
    <property type="match status" value="2"/>
</dbReference>
<feature type="transmembrane region" description="Helical" evidence="8">
    <location>
        <begin position="532"/>
        <end position="557"/>
    </location>
</feature>
<dbReference type="EMBL" id="ML995474">
    <property type="protein sequence ID" value="KAF2147043.1"/>
    <property type="molecule type" value="Genomic_DNA"/>
</dbReference>
<keyword evidence="6 8" id="KW-1133">Transmembrane helix</keyword>
<reference evidence="10" key="1">
    <citation type="journal article" date="2020" name="Stud. Mycol.">
        <title>101 Dothideomycetes genomes: a test case for predicting lifestyles and emergence of pathogens.</title>
        <authorList>
            <person name="Haridas S."/>
            <person name="Albert R."/>
            <person name="Binder M."/>
            <person name="Bloem J."/>
            <person name="Labutti K."/>
            <person name="Salamov A."/>
            <person name="Andreopoulos B."/>
            <person name="Baker S."/>
            <person name="Barry K."/>
            <person name="Bills G."/>
            <person name="Bluhm B."/>
            <person name="Cannon C."/>
            <person name="Castanera R."/>
            <person name="Culley D."/>
            <person name="Daum C."/>
            <person name="Ezra D."/>
            <person name="Gonzalez J."/>
            <person name="Henrissat B."/>
            <person name="Kuo A."/>
            <person name="Liang C."/>
            <person name="Lipzen A."/>
            <person name="Lutzoni F."/>
            <person name="Magnuson J."/>
            <person name="Mondo S."/>
            <person name="Nolan M."/>
            <person name="Ohm R."/>
            <person name="Pangilinan J."/>
            <person name="Park H.-J."/>
            <person name="Ramirez L."/>
            <person name="Alfaro M."/>
            <person name="Sun H."/>
            <person name="Tritt A."/>
            <person name="Yoshinaga Y."/>
            <person name="Zwiers L.-H."/>
            <person name="Turgeon B."/>
            <person name="Goodwin S."/>
            <person name="Spatafora J."/>
            <person name="Crous P."/>
            <person name="Grigoriev I."/>
        </authorList>
    </citation>
    <scope>NUCLEOTIDE SEQUENCE</scope>
    <source>
        <strain evidence="10">CBS 121167</strain>
    </source>
</reference>
<feature type="transmembrane region" description="Helical" evidence="8">
    <location>
        <begin position="589"/>
        <end position="608"/>
    </location>
</feature>
<sequence>MDPDVEKEPSPPVPSADSAFAPAAISAISAKSHDVPQQQQPHGNDISLRAVAPVDVQVRNLSVAVDVSPSGPAPLLRSLLSGSSSANPAAQKQWKTILADVSADMAAGSLTAIIGGSGSGKTTLLNVVAERMRGRRLRVSGNALFNGQPAALTNLSSAYVMQQDVLEPTLTVRETLRYAADLRLGAGVRAAERRRVVEEVILELGLKEAADTRVGNHAHKGCSGGEKRRTSIGVQLLANPSVLFLDEPTTGLDSTSAYQLVRTLKNLAAKGRTIITTIHQPRSEIWNLFDNLVLLAKGTPAYSGPAASSLPYFSSLGHPLPPFVNPAEHLIDIVAIDIRTAEAEAASSARVERIKAAWRSKESTLFTDTNDVSTCVQDPATTTTPPKSTSTKHHHAAFARQTAVLTARTWTTTLRDPMGMAGSLVEATSMGIITGYIFYQLGSDQAGIRSRQGALYNASALQGYLILLYEVYRLTIDISVFDRERSEGVVGVPAFLLSRRLARVLVEDVPVPLLFSLIFYFMAGFRADGAQFLTFFAVMLLEQYIAVCFAMTCVAVSRNFAGASLVANMAYTLQSMACGYFIQSNSIPVYVRWTKWIAYVYYAFGALISNEFHNHVYACPDADPSSPACAQYQGAYIIASLGFPTHGWIWRPIIILLAFALAFYLGAGLILRFWKTELQISRARADDDSDASAGKEVISPRAKDEVRAVGIRLEDFALDVQKRSWYGGEGRRLQVLRPLKARFEPGVLNVVMGPSGSGKTTLLNAMGRRLRNDWLTRYHAHGAMLVNDKLPSDRVVESVVSYVTQDDDALLSSLTVRETLRFAAGLRLPSWMSTAEKHARAESILLKMGLKDCADTLIGNELVKGISGGEKRRVTIAVQILTEPRVLLLDEPTSGLDAFTAASIIDVLRGLADEGRTLILTIHQSRSDLFACFGTVLLLARGGFPVYAGPGSEMLGYFERLGFPCPRSTNPADFALDLITVDLQHAAREAASREKVQTLIEAWGQSSAPASSHNNDNNNTASTTDDAAAAHTHAPAELGSLARVAAPFRTAYPLLVQRALLNIRRQPPLMLARIMQVVGLGLILALFFAPLKHNQASIQNRLGFIQEIAPIYFVGMLQNVAAYPADRDVFYREHDDGAYGVEAFFAAYTTLEAPFEAVTALLFAVLADLAVGLPRTVDVFFVVAMNCFCIVSCGESLGIVFNTLVPHTGFAVNVTSVFLSVAQIMGGIMSLDMPPFLRDMNFLSPVKYVVGSLAPWTLEGIRFSCEDGQRLPGGGCPIESGEQVLRLYGLDGDRRLNLVWLAVCTLVYRAVAFVVLKAKRERWGVRRGRGGA</sequence>
<evidence type="ECO:0000256" key="4">
    <source>
        <dbReference type="ARBA" id="ARBA00022741"/>
    </source>
</evidence>
<name>A0A6A6BUM0_9PEZI</name>
<feature type="transmembrane region" description="Helical" evidence="8">
    <location>
        <begin position="509"/>
        <end position="525"/>
    </location>
</feature>
<dbReference type="InterPro" id="IPR027417">
    <property type="entry name" value="P-loop_NTPase"/>
</dbReference>
<dbReference type="InterPro" id="IPR003439">
    <property type="entry name" value="ABC_transporter-like_ATP-bd"/>
</dbReference>
<dbReference type="InterPro" id="IPR043926">
    <property type="entry name" value="ABCG_dom"/>
</dbReference>
<feature type="transmembrane region" description="Helical" evidence="8">
    <location>
        <begin position="1298"/>
        <end position="1316"/>
    </location>
</feature>
<evidence type="ECO:0000256" key="5">
    <source>
        <dbReference type="ARBA" id="ARBA00022840"/>
    </source>
</evidence>
<evidence type="ECO:0000313" key="10">
    <source>
        <dbReference type="EMBL" id="KAF2147043.1"/>
    </source>
</evidence>
<evidence type="ECO:0000256" key="6">
    <source>
        <dbReference type="ARBA" id="ARBA00022989"/>
    </source>
</evidence>
<feature type="domain" description="ABC transporter" evidence="9">
    <location>
        <begin position="711"/>
        <end position="967"/>
    </location>
</feature>
<dbReference type="PROSITE" id="PS50893">
    <property type="entry name" value="ABC_TRANSPORTER_2"/>
    <property type="match status" value="2"/>
</dbReference>
<keyword evidence="11" id="KW-1185">Reference proteome</keyword>
<evidence type="ECO:0000256" key="8">
    <source>
        <dbReference type="SAM" id="Phobius"/>
    </source>
</evidence>
<dbReference type="Gene3D" id="3.40.50.300">
    <property type="entry name" value="P-loop containing nucleotide triphosphate hydrolases"/>
    <property type="match status" value="2"/>
</dbReference>
<proteinExistence type="predicted"/>
<dbReference type="Pfam" id="PF19055">
    <property type="entry name" value="ABC2_membrane_7"/>
    <property type="match status" value="2"/>
</dbReference>
<dbReference type="OrthoDB" id="66620at2759"/>
<keyword evidence="2" id="KW-0813">Transport</keyword>
<dbReference type="PROSITE" id="PS00211">
    <property type="entry name" value="ABC_TRANSPORTER_1"/>
    <property type="match status" value="1"/>
</dbReference>
<dbReference type="GO" id="GO:0140359">
    <property type="term" value="F:ABC-type transporter activity"/>
    <property type="evidence" value="ECO:0007669"/>
    <property type="project" value="InterPro"/>
</dbReference>
<dbReference type="InterPro" id="IPR013525">
    <property type="entry name" value="ABC2_TM"/>
</dbReference>
<evidence type="ECO:0000313" key="11">
    <source>
        <dbReference type="Proteomes" id="UP000799438"/>
    </source>
</evidence>
<comment type="subcellular location">
    <subcellularLocation>
        <location evidence="1">Membrane</location>
        <topology evidence="1">Multi-pass membrane protein</topology>
    </subcellularLocation>
</comment>
<feature type="transmembrane region" description="Helical" evidence="8">
    <location>
        <begin position="1210"/>
        <end position="1231"/>
    </location>
</feature>
<organism evidence="10 11">
    <name type="scientific">Aplosporella prunicola CBS 121167</name>
    <dbReference type="NCBI Taxonomy" id="1176127"/>
    <lineage>
        <taxon>Eukaryota</taxon>
        <taxon>Fungi</taxon>
        <taxon>Dikarya</taxon>
        <taxon>Ascomycota</taxon>
        <taxon>Pezizomycotina</taxon>
        <taxon>Dothideomycetes</taxon>
        <taxon>Dothideomycetes incertae sedis</taxon>
        <taxon>Botryosphaeriales</taxon>
        <taxon>Aplosporellaceae</taxon>
        <taxon>Aplosporella</taxon>
    </lineage>
</organism>
<dbReference type="FunFam" id="3.40.50.300:FF:001433">
    <property type="entry name" value="ABC transporter, putative"/>
    <property type="match status" value="1"/>
</dbReference>
<dbReference type="GeneID" id="54295276"/>
<dbReference type="GO" id="GO:0005524">
    <property type="term" value="F:ATP binding"/>
    <property type="evidence" value="ECO:0007669"/>
    <property type="project" value="UniProtKB-KW"/>
</dbReference>
<evidence type="ECO:0000256" key="1">
    <source>
        <dbReference type="ARBA" id="ARBA00004141"/>
    </source>
</evidence>
<keyword evidence="3 8" id="KW-0812">Transmembrane</keyword>
<dbReference type="RefSeq" id="XP_033402751.1">
    <property type="nucleotide sequence ID" value="XM_033537780.1"/>
</dbReference>
<keyword evidence="7 8" id="KW-0472">Membrane</keyword>
<feature type="transmembrane region" description="Helical" evidence="8">
    <location>
        <begin position="563"/>
        <end position="582"/>
    </location>
</feature>
<dbReference type="Pfam" id="PF00005">
    <property type="entry name" value="ABC_tran"/>
    <property type="match status" value="2"/>
</dbReference>
<evidence type="ECO:0000256" key="7">
    <source>
        <dbReference type="ARBA" id="ARBA00023136"/>
    </source>
</evidence>
<feature type="transmembrane region" description="Helical" evidence="8">
    <location>
        <begin position="1179"/>
        <end position="1201"/>
    </location>
</feature>
<evidence type="ECO:0000256" key="3">
    <source>
        <dbReference type="ARBA" id="ARBA00022692"/>
    </source>
</evidence>
<dbReference type="InterPro" id="IPR050352">
    <property type="entry name" value="ABCG_transporters"/>
</dbReference>
<evidence type="ECO:0000256" key="2">
    <source>
        <dbReference type="ARBA" id="ARBA00022448"/>
    </source>
</evidence>